<feature type="transmembrane region" description="Helical" evidence="1">
    <location>
        <begin position="33"/>
        <end position="50"/>
    </location>
</feature>
<dbReference type="EMBL" id="VIEB01001476">
    <property type="protein sequence ID" value="TQD71903.1"/>
    <property type="molecule type" value="Genomic_DNA"/>
</dbReference>
<protein>
    <submittedName>
        <fullName evidence="2">Uncharacterized protein</fullName>
    </submittedName>
</protein>
<keyword evidence="3" id="KW-1185">Reference proteome</keyword>
<keyword evidence="1" id="KW-0812">Transmembrane</keyword>
<sequence>MGNPRFSEMKRCFLGTFGIIESAMKIPFRNPNFIILTLITSFPLFSLTLLRKLPFDYQPTLIYEAIDLLRSLSDHAMTLNVTIKIIEIYLFNLVNFLIVLTTIHAASSIYTSNVWSVTGLQNLLRNSVTTKRWHGCMLTWFNISLLCSLSLSSIQYWHYARPLVPSCCPPRHFRLVQSGCPTRHSRFSGLAMHWIVYGVGGHCEMVRVQRAVELKRCCFRLRGEERIVCSHYSLIRVKQRKDAKRVVGFYASVFCWKVVTWVLLTVYYYDCKKIVLLNSEDQATSPVRIENITLLN</sequence>
<feature type="transmembrane region" description="Helical" evidence="1">
    <location>
        <begin position="246"/>
        <end position="269"/>
    </location>
</feature>
<organism evidence="2 3">
    <name type="scientific">Malus baccata</name>
    <name type="common">Siberian crab apple</name>
    <name type="synonym">Pyrus baccata</name>
    <dbReference type="NCBI Taxonomy" id="106549"/>
    <lineage>
        <taxon>Eukaryota</taxon>
        <taxon>Viridiplantae</taxon>
        <taxon>Streptophyta</taxon>
        <taxon>Embryophyta</taxon>
        <taxon>Tracheophyta</taxon>
        <taxon>Spermatophyta</taxon>
        <taxon>Magnoliopsida</taxon>
        <taxon>eudicotyledons</taxon>
        <taxon>Gunneridae</taxon>
        <taxon>Pentapetalae</taxon>
        <taxon>rosids</taxon>
        <taxon>fabids</taxon>
        <taxon>Rosales</taxon>
        <taxon>Rosaceae</taxon>
        <taxon>Amygdaloideae</taxon>
        <taxon>Maleae</taxon>
        <taxon>Malus</taxon>
    </lineage>
</organism>
<keyword evidence="1" id="KW-0472">Membrane</keyword>
<reference evidence="2 3" key="1">
    <citation type="journal article" date="2019" name="G3 (Bethesda)">
        <title>Sequencing of a Wild Apple (Malus baccata) Genome Unravels the Differences Between Cultivated and Wild Apple Species Regarding Disease Resistance and Cold Tolerance.</title>
        <authorList>
            <person name="Chen X."/>
        </authorList>
    </citation>
    <scope>NUCLEOTIDE SEQUENCE [LARGE SCALE GENOMIC DNA]</scope>
    <source>
        <strain evidence="3">cv. Shandingzi</strain>
        <tissue evidence="2">Leaves</tissue>
    </source>
</reference>
<feature type="transmembrane region" description="Helical" evidence="1">
    <location>
        <begin position="89"/>
        <end position="112"/>
    </location>
</feature>
<evidence type="ECO:0000313" key="2">
    <source>
        <dbReference type="EMBL" id="TQD71903.1"/>
    </source>
</evidence>
<dbReference type="AlphaFoldDB" id="A0A540KCF3"/>
<evidence type="ECO:0000313" key="3">
    <source>
        <dbReference type="Proteomes" id="UP000315295"/>
    </source>
</evidence>
<dbReference type="Proteomes" id="UP000315295">
    <property type="component" value="Unassembled WGS sequence"/>
</dbReference>
<name>A0A540KCF3_MALBA</name>
<comment type="caution">
    <text evidence="2">The sequence shown here is derived from an EMBL/GenBank/DDBJ whole genome shotgun (WGS) entry which is preliminary data.</text>
</comment>
<keyword evidence="1" id="KW-1133">Transmembrane helix</keyword>
<evidence type="ECO:0000256" key="1">
    <source>
        <dbReference type="SAM" id="Phobius"/>
    </source>
</evidence>
<accession>A0A540KCF3</accession>
<proteinExistence type="predicted"/>
<gene>
    <name evidence="2" type="ORF">C1H46_042546</name>
</gene>
<dbReference type="PANTHER" id="PTHR36714">
    <property type="entry name" value="T23E23.1"/>
    <property type="match status" value="1"/>
</dbReference>